<evidence type="ECO:0000256" key="13">
    <source>
        <dbReference type="RuleBase" id="RU369042"/>
    </source>
</evidence>
<keyword evidence="4 13" id="KW-0540">Nuclease</keyword>
<comment type="subcellular location">
    <subcellularLocation>
        <location evidence="2 13">Nucleus</location>
    </subcellularLocation>
</comment>
<comment type="similarity">
    <text evidence="3 13">Belongs to the XPF family.</text>
</comment>
<reference evidence="15" key="1">
    <citation type="journal article" date="2023" name="Mol. Biol. Evol.">
        <title>Third-Generation Sequencing Reveals the Adaptive Role of the Epigenome in Three Deep-Sea Polychaetes.</title>
        <authorList>
            <person name="Perez M."/>
            <person name="Aroh O."/>
            <person name="Sun Y."/>
            <person name="Lan Y."/>
            <person name="Juniper S.K."/>
            <person name="Young C.R."/>
            <person name="Angers B."/>
            <person name="Qian P.Y."/>
        </authorList>
    </citation>
    <scope>NUCLEOTIDE SEQUENCE</scope>
    <source>
        <strain evidence="15">R07B-5</strain>
    </source>
</reference>
<dbReference type="GO" id="GO:0005634">
    <property type="term" value="C:nucleus"/>
    <property type="evidence" value="ECO:0007669"/>
    <property type="project" value="UniProtKB-SubCell"/>
</dbReference>
<gene>
    <name evidence="15" type="ORF">NP493_246g02008</name>
</gene>
<dbReference type="FunFam" id="3.40.50.10130:FF:000003">
    <property type="entry name" value="Crossover junction endonuclease MUS81"/>
    <property type="match status" value="1"/>
</dbReference>
<evidence type="ECO:0000313" key="15">
    <source>
        <dbReference type="EMBL" id="KAK2185087.1"/>
    </source>
</evidence>
<dbReference type="Gene3D" id="3.40.50.10130">
    <property type="match status" value="1"/>
</dbReference>
<dbReference type="GO" id="GO:0008821">
    <property type="term" value="F:crossover junction DNA endonuclease activity"/>
    <property type="evidence" value="ECO:0007669"/>
    <property type="project" value="UniProtKB-UniRule"/>
</dbReference>
<sequence>MRKRPCLETALSTAKASLTLDEMKWIVDATSSNSGSQTEDKTSSATYSQEDVLWEMAAYSYDVILCVDNCELGGRDREGRDILLKELKKNNVSFVVRKLQVGDFLWVARGNTGMYRGRELMLDYIVERKRMDDLAGSIIDGRFHEQKFRLWNSGVKNVIYLIEKYGSNQHLSIAEDTLNQAIINTQVIDGFHVKHTGSTRESAAYLTLMTRQLQSVYGAMTVTEMFAKQLLQLHGMTGEKAFAITQTYATPARLLELYSSGQSQKQKEDLVAATGCGPLHRPLGTSLSKLLYMLYATQTALK</sequence>
<evidence type="ECO:0000256" key="11">
    <source>
        <dbReference type="ARBA" id="ARBA00023204"/>
    </source>
</evidence>
<feature type="domain" description="ERCC4" evidence="14">
    <location>
        <begin position="64"/>
        <end position="166"/>
    </location>
</feature>
<protein>
    <recommendedName>
        <fullName evidence="13">Crossover junction endonuclease MUS81</fullName>
        <ecNumber evidence="13">3.1.22.-</ecNumber>
    </recommendedName>
</protein>
<evidence type="ECO:0000256" key="4">
    <source>
        <dbReference type="ARBA" id="ARBA00022722"/>
    </source>
</evidence>
<dbReference type="InterPro" id="IPR011335">
    <property type="entry name" value="Restrct_endonuc-II-like"/>
</dbReference>
<keyword evidence="12 13" id="KW-0539">Nucleus</keyword>
<keyword evidence="10 13" id="KW-0233">DNA recombination</keyword>
<keyword evidence="7 13" id="KW-0227">DNA damage</keyword>
<comment type="subunit">
    <text evidence="13">Interacts with EME1.</text>
</comment>
<dbReference type="EMBL" id="JAODUO010000245">
    <property type="protein sequence ID" value="KAK2185087.1"/>
    <property type="molecule type" value="Genomic_DNA"/>
</dbReference>
<dbReference type="InterPro" id="IPR042530">
    <property type="entry name" value="EME1/EME2_C"/>
</dbReference>
<dbReference type="EC" id="3.1.22.-" evidence="13"/>
<proteinExistence type="inferred from homology"/>
<keyword evidence="8 13" id="KW-0378">Hydrolase</keyword>
<dbReference type="InterPro" id="IPR033309">
    <property type="entry name" value="Mus81"/>
</dbReference>
<evidence type="ECO:0000256" key="3">
    <source>
        <dbReference type="ARBA" id="ARBA00010015"/>
    </source>
</evidence>
<evidence type="ECO:0000259" key="14">
    <source>
        <dbReference type="SMART" id="SM00891"/>
    </source>
</evidence>
<comment type="cofactor">
    <cofactor evidence="1 13">
        <name>Mg(2+)</name>
        <dbReference type="ChEBI" id="CHEBI:18420"/>
    </cofactor>
</comment>
<keyword evidence="9 13" id="KW-0460">Magnesium</keyword>
<dbReference type="GO" id="GO:0048476">
    <property type="term" value="C:Holliday junction resolvase complex"/>
    <property type="evidence" value="ECO:0007669"/>
    <property type="project" value="UniProtKB-UniRule"/>
</dbReference>
<dbReference type="Pfam" id="PF02732">
    <property type="entry name" value="ERCC4"/>
    <property type="match status" value="1"/>
</dbReference>
<evidence type="ECO:0000256" key="6">
    <source>
        <dbReference type="ARBA" id="ARBA00022759"/>
    </source>
</evidence>
<keyword evidence="11 13" id="KW-0234">DNA repair</keyword>
<dbReference type="GO" id="GO:0003677">
    <property type="term" value="F:DNA binding"/>
    <property type="evidence" value="ECO:0007669"/>
    <property type="project" value="UniProtKB-UniRule"/>
</dbReference>
<dbReference type="SUPFAM" id="SSF52980">
    <property type="entry name" value="Restriction endonuclease-like"/>
    <property type="match status" value="1"/>
</dbReference>
<evidence type="ECO:0000313" key="16">
    <source>
        <dbReference type="Proteomes" id="UP001209878"/>
    </source>
</evidence>
<keyword evidence="6 13" id="KW-0255">Endonuclease</keyword>
<dbReference type="InterPro" id="IPR047416">
    <property type="entry name" value="XPF_nuclease_Mus81"/>
</dbReference>
<keyword evidence="5 13" id="KW-0479">Metal-binding</keyword>
<dbReference type="GO" id="GO:0000712">
    <property type="term" value="P:resolution of meiotic recombination intermediates"/>
    <property type="evidence" value="ECO:0007669"/>
    <property type="project" value="TreeGrafter"/>
</dbReference>
<dbReference type="PANTHER" id="PTHR13451">
    <property type="entry name" value="CLASS II CROSSOVER JUNCTION ENDONUCLEASE MUS81"/>
    <property type="match status" value="1"/>
</dbReference>
<dbReference type="SMART" id="SM00891">
    <property type="entry name" value="ERCC4"/>
    <property type="match status" value="1"/>
</dbReference>
<dbReference type="GO" id="GO:0048257">
    <property type="term" value="F:3'-flap endonuclease activity"/>
    <property type="evidence" value="ECO:0007669"/>
    <property type="project" value="TreeGrafter"/>
</dbReference>
<dbReference type="CDD" id="cd20074">
    <property type="entry name" value="XPF_nuclease_Mus81"/>
    <property type="match status" value="1"/>
</dbReference>
<evidence type="ECO:0000256" key="10">
    <source>
        <dbReference type="ARBA" id="ARBA00023172"/>
    </source>
</evidence>
<dbReference type="GO" id="GO:0000727">
    <property type="term" value="P:double-strand break repair via break-induced replication"/>
    <property type="evidence" value="ECO:0007669"/>
    <property type="project" value="UniProtKB-UniRule"/>
</dbReference>
<evidence type="ECO:0000256" key="8">
    <source>
        <dbReference type="ARBA" id="ARBA00022801"/>
    </source>
</evidence>
<comment type="caution">
    <text evidence="15">The sequence shown here is derived from an EMBL/GenBank/DDBJ whole genome shotgun (WGS) entry which is preliminary data.</text>
</comment>
<evidence type="ECO:0000256" key="5">
    <source>
        <dbReference type="ARBA" id="ARBA00022723"/>
    </source>
</evidence>
<dbReference type="GO" id="GO:0006308">
    <property type="term" value="P:DNA catabolic process"/>
    <property type="evidence" value="ECO:0007669"/>
    <property type="project" value="UniProtKB-UniRule"/>
</dbReference>
<evidence type="ECO:0000256" key="7">
    <source>
        <dbReference type="ARBA" id="ARBA00022763"/>
    </source>
</evidence>
<dbReference type="Gene3D" id="1.10.150.670">
    <property type="entry name" value="Crossover junction endonuclease EME1, DNA-binding domain"/>
    <property type="match status" value="1"/>
</dbReference>
<dbReference type="GO" id="GO:0046872">
    <property type="term" value="F:metal ion binding"/>
    <property type="evidence" value="ECO:0007669"/>
    <property type="project" value="UniProtKB-UniRule"/>
</dbReference>
<evidence type="ECO:0000256" key="9">
    <source>
        <dbReference type="ARBA" id="ARBA00022842"/>
    </source>
</evidence>
<name>A0AAD9UD51_RIDPI</name>
<evidence type="ECO:0000256" key="2">
    <source>
        <dbReference type="ARBA" id="ARBA00004123"/>
    </source>
</evidence>
<keyword evidence="16" id="KW-1185">Reference proteome</keyword>
<accession>A0AAD9UD51</accession>
<evidence type="ECO:0000256" key="1">
    <source>
        <dbReference type="ARBA" id="ARBA00001946"/>
    </source>
</evidence>
<dbReference type="GO" id="GO:0031573">
    <property type="term" value="P:mitotic intra-S DNA damage checkpoint signaling"/>
    <property type="evidence" value="ECO:0007669"/>
    <property type="project" value="TreeGrafter"/>
</dbReference>
<evidence type="ECO:0000256" key="12">
    <source>
        <dbReference type="ARBA" id="ARBA00023242"/>
    </source>
</evidence>
<dbReference type="InterPro" id="IPR006166">
    <property type="entry name" value="ERCC4_domain"/>
</dbReference>
<comment type="function">
    <text evidence="13">Interacts with EME1 to form a DNA structure-specific endonuclease with substrate preference for branched DNA structures with a 5'-end at the branch nick. Typical substrates include 3'-flap structures, D-loops, replication forks and nicked Holliday junctions. May be required in mitosis for the processing of stalled or collapsed replication fork intermediates. May be required in meiosis for the repair of meiosis-specific double strand breaks subsequent to single-end invasion (SEI).</text>
</comment>
<dbReference type="Proteomes" id="UP001209878">
    <property type="component" value="Unassembled WGS sequence"/>
</dbReference>
<organism evidence="15 16">
    <name type="scientific">Ridgeia piscesae</name>
    <name type="common">Tubeworm</name>
    <dbReference type="NCBI Taxonomy" id="27915"/>
    <lineage>
        <taxon>Eukaryota</taxon>
        <taxon>Metazoa</taxon>
        <taxon>Spiralia</taxon>
        <taxon>Lophotrochozoa</taxon>
        <taxon>Annelida</taxon>
        <taxon>Polychaeta</taxon>
        <taxon>Sedentaria</taxon>
        <taxon>Canalipalpata</taxon>
        <taxon>Sabellida</taxon>
        <taxon>Siboglinidae</taxon>
        <taxon>Ridgeia</taxon>
    </lineage>
</organism>
<dbReference type="AlphaFoldDB" id="A0AAD9UD51"/>
<dbReference type="PANTHER" id="PTHR13451:SF0">
    <property type="entry name" value="CROSSOVER JUNCTION ENDONUCLEASE MUS81"/>
    <property type="match status" value="1"/>
</dbReference>